<organism evidence="5">
    <name type="scientific">mine drainage metagenome</name>
    <dbReference type="NCBI Taxonomy" id="410659"/>
    <lineage>
        <taxon>unclassified sequences</taxon>
        <taxon>metagenomes</taxon>
        <taxon>ecological metagenomes</taxon>
    </lineage>
</organism>
<dbReference type="GO" id="GO:0008236">
    <property type="term" value="F:serine-type peptidase activity"/>
    <property type="evidence" value="ECO:0007669"/>
    <property type="project" value="UniProtKB-KW"/>
</dbReference>
<dbReference type="GO" id="GO:0030288">
    <property type="term" value="C:outer membrane-bounded periplasmic space"/>
    <property type="evidence" value="ECO:0007669"/>
    <property type="project" value="TreeGrafter"/>
</dbReference>
<dbReference type="SUPFAM" id="SSF52096">
    <property type="entry name" value="ClpP/crotonase"/>
    <property type="match status" value="1"/>
</dbReference>
<dbReference type="EMBL" id="AUZZ01009237">
    <property type="protein sequence ID" value="EQD34108.1"/>
    <property type="molecule type" value="Genomic_DNA"/>
</dbReference>
<dbReference type="GO" id="GO:0004175">
    <property type="term" value="F:endopeptidase activity"/>
    <property type="evidence" value="ECO:0007669"/>
    <property type="project" value="TreeGrafter"/>
</dbReference>
<dbReference type="GO" id="GO:0007165">
    <property type="term" value="P:signal transduction"/>
    <property type="evidence" value="ECO:0007669"/>
    <property type="project" value="TreeGrafter"/>
</dbReference>
<feature type="non-terminal residue" evidence="5">
    <location>
        <position position="156"/>
    </location>
</feature>
<dbReference type="InterPro" id="IPR029045">
    <property type="entry name" value="ClpP/crotonase-like_dom_sf"/>
</dbReference>
<keyword evidence="3" id="KW-0720">Serine protease</keyword>
<accession>T0YM02</accession>
<name>T0YM02_9ZZZZ</name>
<reference evidence="5" key="2">
    <citation type="journal article" date="2014" name="ISME J.">
        <title>Microbial stratification in low pH oxic and suboxic macroscopic growths along an acid mine drainage.</title>
        <authorList>
            <person name="Mendez-Garcia C."/>
            <person name="Mesa V."/>
            <person name="Sprenger R.R."/>
            <person name="Richter M."/>
            <person name="Diez M.S."/>
            <person name="Solano J."/>
            <person name="Bargiela R."/>
            <person name="Golyshina O.V."/>
            <person name="Manteca A."/>
            <person name="Ramos J.L."/>
            <person name="Gallego J.R."/>
            <person name="Llorente I."/>
            <person name="Martins Dos Santos V.A."/>
            <person name="Jensen O.N."/>
            <person name="Pelaez A.I."/>
            <person name="Sanchez J."/>
            <person name="Ferrer M."/>
        </authorList>
    </citation>
    <scope>NUCLEOTIDE SEQUENCE</scope>
</reference>
<evidence type="ECO:0000256" key="3">
    <source>
        <dbReference type="ARBA" id="ARBA00022825"/>
    </source>
</evidence>
<dbReference type="Gene3D" id="3.90.226.10">
    <property type="entry name" value="2-enoyl-CoA Hydratase, Chain A, domain 1"/>
    <property type="match status" value="1"/>
</dbReference>
<dbReference type="CDD" id="cd07560">
    <property type="entry name" value="Peptidase_S41_CPP"/>
    <property type="match status" value="1"/>
</dbReference>
<feature type="domain" description="Tail specific protease" evidence="4">
    <location>
        <begin position="1"/>
        <end position="93"/>
    </location>
</feature>
<gene>
    <name evidence="5" type="ORF">B2A_12809</name>
</gene>
<sequence>EKVPAYTGPLAVLVNRYSASASEIFAGAIQDYHRGLIIGQNTFGKGTVQNLIPLDSWSRKPVDGQLTVTIGKFYRITGQSTQHRGVIPNVVLPSPINPKQVGEADLWRSLPYDRIDGVPFQLSTSYSAPVPSIAQLDAEEAARAKRDPNYAWLVGD</sequence>
<proteinExistence type="predicted"/>
<keyword evidence="2" id="KW-0378">Hydrolase</keyword>
<evidence type="ECO:0000313" key="5">
    <source>
        <dbReference type="EMBL" id="EQD34108.1"/>
    </source>
</evidence>
<dbReference type="InterPro" id="IPR005151">
    <property type="entry name" value="Tail-specific_protease"/>
</dbReference>
<keyword evidence="1 5" id="KW-0645">Protease</keyword>
<dbReference type="AlphaFoldDB" id="T0YM02"/>
<dbReference type="SMART" id="SM00245">
    <property type="entry name" value="TSPc"/>
    <property type="match status" value="1"/>
</dbReference>
<evidence type="ECO:0000256" key="1">
    <source>
        <dbReference type="ARBA" id="ARBA00022670"/>
    </source>
</evidence>
<comment type="caution">
    <text evidence="5">The sequence shown here is derived from an EMBL/GenBank/DDBJ whole genome shotgun (WGS) entry which is preliminary data.</text>
</comment>
<dbReference type="InterPro" id="IPR004447">
    <property type="entry name" value="Peptidase_S41A"/>
</dbReference>
<dbReference type="Pfam" id="PF03572">
    <property type="entry name" value="Peptidase_S41"/>
    <property type="match status" value="1"/>
</dbReference>
<protein>
    <submittedName>
        <fullName evidence="5">Tail-specific protease</fullName>
    </submittedName>
</protein>
<dbReference type="GO" id="GO:0006508">
    <property type="term" value="P:proteolysis"/>
    <property type="evidence" value="ECO:0007669"/>
    <property type="project" value="UniProtKB-KW"/>
</dbReference>
<evidence type="ECO:0000259" key="4">
    <source>
        <dbReference type="SMART" id="SM00245"/>
    </source>
</evidence>
<dbReference type="PANTHER" id="PTHR32060:SF22">
    <property type="entry name" value="CARBOXYL-TERMINAL-PROCESSING PEPTIDASE 3, CHLOROPLASTIC"/>
    <property type="match status" value="1"/>
</dbReference>
<evidence type="ECO:0000256" key="2">
    <source>
        <dbReference type="ARBA" id="ARBA00022801"/>
    </source>
</evidence>
<reference evidence="5" key="1">
    <citation type="submission" date="2013-08" db="EMBL/GenBank/DDBJ databases">
        <authorList>
            <person name="Mendez C."/>
            <person name="Richter M."/>
            <person name="Ferrer M."/>
            <person name="Sanchez J."/>
        </authorList>
    </citation>
    <scope>NUCLEOTIDE SEQUENCE</scope>
</reference>
<dbReference type="PANTHER" id="PTHR32060">
    <property type="entry name" value="TAIL-SPECIFIC PROTEASE"/>
    <property type="match status" value="1"/>
</dbReference>
<feature type="non-terminal residue" evidence="5">
    <location>
        <position position="1"/>
    </location>
</feature>